<dbReference type="Proteomes" id="UP001069090">
    <property type="component" value="Unassembled WGS sequence"/>
</dbReference>
<proteinExistence type="inferred from homology"/>
<dbReference type="InterPro" id="IPR005119">
    <property type="entry name" value="LysR_subst-bd"/>
</dbReference>
<keyword evidence="4" id="KW-0804">Transcription</keyword>
<dbReference type="Gene3D" id="3.40.190.290">
    <property type="match status" value="1"/>
</dbReference>
<keyword evidence="7" id="KW-1185">Reference proteome</keyword>
<comment type="similarity">
    <text evidence="1">Belongs to the LysR transcriptional regulatory family.</text>
</comment>
<feature type="domain" description="HTH lysR-type" evidence="5">
    <location>
        <begin position="4"/>
        <end position="60"/>
    </location>
</feature>
<dbReference type="GO" id="GO:0003700">
    <property type="term" value="F:DNA-binding transcription factor activity"/>
    <property type="evidence" value="ECO:0007669"/>
    <property type="project" value="InterPro"/>
</dbReference>
<dbReference type="NCBIfam" id="NF009888">
    <property type="entry name" value="PRK13348.1"/>
    <property type="match status" value="1"/>
</dbReference>
<dbReference type="Pfam" id="PF03466">
    <property type="entry name" value="LysR_substrate"/>
    <property type="match status" value="1"/>
</dbReference>
<evidence type="ECO:0000313" key="7">
    <source>
        <dbReference type="Proteomes" id="UP001069090"/>
    </source>
</evidence>
<dbReference type="AlphaFoldDB" id="A0A9J6RKD5"/>
<keyword evidence="2" id="KW-0805">Transcription regulation</keyword>
<evidence type="ECO:0000259" key="5">
    <source>
        <dbReference type="PROSITE" id="PS50931"/>
    </source>
</evidence>
<dbReference type="InterPro" id="IPR000847">
    <property type="entry name" value="LysR_HTH_N"/>
</dbReference>
<dbReference type="SUPFAM" id="SSF53850">
    <property type="entry name" value="Periplasmic binding protein-like II"/>
    <property type="match status" value="1"/>
</dbReference>
<dbReference type="PANTHER" id="PTHR30579:SF2">
    <property type="entry name" value="HTH-TYPE TRANSCRIPTIONAL REGULATOR ARGP"/>
    <property type="match status" value="1"/>
</dbReference>
<sequence>MAALEIKQLLALVAVVEEQSFEKAALRLHVTQSAISQRIKQLEEQLGQPLLKRGTPMVVTASGQKVLRYAKQVELLQGELLQELGYGELKSTRLSIAINADSLAAWFLEAIQPLIEQQDLLIELKVDDQEKTHEFLKSGEVLGCISSSDSAMQGCDCQYLGDMRYLCVASERFYQRYFPQGVSAAAFKQAPAVDFSHSDEMQSRYLARYFQLQQHDYPQHHIPSSEKYVEFIGRGLAWGLVPEMQFQQFSRDYELRDINPGKAISVPLYWHSWNVKSSLIAQLSETLQGYAQKALR</sequence>
<dbReference type="InterPro" id="IPR017685">
    <property type="entry name" value="ArgP"/>
</dbReference>
<evidence type="ECO:0000256" key="3">
    <source>
        <dbReference type="ARBA" id="ARBA00023125"/>
    </source>
</evidence>
<dbReference type="RefSeq" id="WP_258330838.1">
    <property type="nucleotide sequence ID" value="NZ_JAPTGG010000003.1"/>
</dbReference>
<evidence type="ECO:0000313" key="6">
    <source>
        <dbReference type="EMBL" id="MCZ0864688.1"/>
    </source>
</evidence>
<dbReference type="PROSITE" id="PS50931">
    <property type="entry name" value="HTH_LYSR"/>
    <property type="match status" value="1"/>
</dbReference>
<keyword evidence="3" id="KW-0238">DNA-binding</keyword>
<dbReference type="PRINTS" id="PR00039">
    <property type="entry name" value="HTHLYSR"/>
</dbReference>
<dbReference type="Pfam" id="PF00126">
    <property type="entry name" value="HTH_1"/>
    <property type="match status" value="1"/>
</dbReference>
<organism evidence="6 7">
    <name type="scientific">Dasania phycosphaerae</name>
    <dbReference type="NCBI Taxonomy" id="2950436"/>
    <lineage>
        <taxon>Bacteria</taxon>
        <taxon>Pseudomonadati</taxon>
        <taxon>Pseudomonadota</taxon>
        <taxon>Gammaproteobacteria</taxon>
        <taxon>Cellvibrionales</taxon>
        <taxon>Spongiibacteraceae</taxon>
        <taxon>Dasania</taxon>
    </lineage>
</organism>
<accession>A0A9J6RKD5</accession>
<dbReference type="PANTHER" id="PTHR30579">
    <property type="entry name" value="TRANSCRIPTIONAL REGULATOR"/>
    <property type="match status" value="1"/>
</dbReference>
<dbReference type="NCBIfam" id="NF002964">
    <property type="entry name" value="PRK03635.1"/>
    <property type="match status" value="1"/>
</dbReference>
<evidence type="ECO:0000256" key="1">
    <source>
        <dbReference type="ARBA" id="ARBA00009437"/>
    </source>
</evidence>
<dbReference type="GO" id="GO:0003677">
    <property type="term" value="F:DNA binding"/>
    <property type="evidence" value="ECO:0007669"/>
    <property type="project" value="UniProtKB-KW"/>
</dbReference>
<dbReference type="NCBIfam" id="TIGR03298">
    <property type="entry name" value="argP"/>
    <property type="match status" value="1"/>
</dbReference>
<gene>
    <name evidence="6" type="ORF">O0V09_05720</name>
</gene>
<evidence type="ECO:0000256" key="2">
    <source>
        <dbReference type="ARBA" id="ARBA00023015"/>
    </source>
</evidence>
<dbReference type="InterPro" id="IPR050176">
    <property type="entry name" value="LTTR"/>
</dbReference>
<reference evidence="6 7" key="1">
    <citation type="submission" date="2022-12" db="EMBL/GenBank/DDBJ databases">
        <title>Dasania phycosphaerae sp. nov., isolated from particulate material of the south coast of Korea.</title>
        <authorList>
            <person name="Jiang Y."/>
        </authorList>
    </citation>
    <scope>NUCLEOTIDE SEQUENCE [LARGE SCALE GENOMIC DNA]</scope>
    <source>
        <strain evidence="6 7">GY-19</strain>
    </source>
</reference>
<evidence type="ECO:0000256" key="4">
    <source>
        <dbReference type="ARBA" id="ARBA00023163"/>
    </source>
</evidence>
<dbReference type="SUPFAM" id="SSF46785">
    <property type="entry name" value="Winged helix' DNA-binding domain"/>
    <property type="match status" value="1"/>
</dbReference>
<dbReference type="Gene3D" id="1.10.10.10">
    <property type="entry name" value="Winged helix-like DNA-binding domain superfamily/Winged helix DNA-binding domain"/>
    <property type="match status" value="1"/>
</dbReference>
<name>A0A9J6RKD5_9GAMM</name>
<dbReference type="EMBL" id="JAPTGG010000003">
    <property type="protein sequence ID" value="MCZ0864688.1"/>
    <property type="molecule type" value="Genomic_DNA"/>
</dbReference>
<dbReference type="InterPro" id="IPR036390">
    <property type="entry name" value="WH_DNA-bd_sf"/>
</dbReference>
<protein>
    <submittedName>
        <fullName evidence="6">LysR family transcriptional regulator ArgP</fullName>
    </submittedName>
</protein>
<dbReference type="FunFam" id="1.10.10.10:FF:000001">
    <property type="entry name" value="LysR family transcriptional regulator"/>
    <property type="match status" value="1"/>
</dbReference>
<comment type="caution">
    <text evidence="6">The sequence shown here is derived from an EMBL/GenBank/DDBJ whole genome shotgun (WGS) entry which is preliminary data.</text>
</comment>
<dbReference type="InterPro" id="IPR036388">
    <property type="entry name" value="WH-like_DNA-bd_sf"/>
</dbReference>